<protein>
    <recommendedName>
        <fullName evidence="10">C2H2-type domain-containing protein</fullName>
    </recommendedName>
</protein>
<feature type="domain" description="C2H2-type" evidence="10">
    <location>
        <begin position="391"/>
        <end position="418"/>
    </location>
</feature>
<evidence type="ECO:0000256" key="3">
    <source>
        <dbReference type="ARBA" id="ARBA00022737"/>
    </source>
</evidence>
<evidence type="ECO:0000256" key="6">
    <source>
        <dbReference type="ARBA" id="ARBA00023125"/>
    </source>
</evidence>
<feature type="compositionally biased region" description="Basic and acidic residues" evidence="9">
    <location>
        <begin position="419"/>
        <end position="431"/>
    </location>
</feature>
<evidence type="ECO:0000256" key="4">
    <source>
        <dbReference type="ARBA" id="ARBA00022771"/>
    </source>
</evidence>
<dbReference type="PANTHER" id="PTHR16515">
    <property type="entry name" value="PR DOMAIN ZINC FINGER PROTEIN"/>
    <property type="match status" value="1"/>
</dbReference>
<comment type="caution">
    <text evidence="11">The sequence shown here is derived from an EMBL/GenBank/DDBJ whole genome shotgun (WGS) entry which is preliminary data.</text>
</comment>
<keyword evidence="6" id="KW-0238">DNA-binding</keyword>
<dbReference type="Gene3D" id="3.30.160.60">
    <property type="entry name" value="Classic Zinc Finger"/>
    <property type="match status" value="4"/>
</dbReference>
<evidence type="ECO:0000256" key="2">
    <source>
        <dbReference type="ARBA" id="ARBA00022723"/>
    </source>
</evidence>
<evidence type="ECO:0000256" key="8">
    <source>
        <dbReference type="PROSITE-ProRule" id="PRU00042"/>
    </source>
</evidence>
<feature type="domain" description="C2H2-type" evidence="10">
    <location>
        <begin position="283"/>
        <end position="310"/>
    </location>
</feature>
<dbReference type="Proteomes" id="UP001148838">
    <property type="component" value="Unassembled WGS sequence"/>
</dbReference>
<name>A0ABQ8RVG0_PERAM</name>
<dbReference type="InterPro" id="IPR036236">
    <property type="entry name" value="Znf_C2H2_sf"/>
</dbReference>
<feature type="region of interest" description="Disordered" evidence="9">
    <location>
        <begin position="410"/>
        <end position="463"/>
    </location>
</feature>
<dbReference type="Pfam" id="PF00096">
    <property type="entry name" value="zf-C2H2"/>
    <property type="match status" value="2"/>
</dbReference>
<evidence type="ECO:0000313" key="12">
    <source>
        <dbReference type="Proteomes" id="UP001148838"/>
    </source>
</evidence>
<dbReference type="PROSITE" id="PS50157">
    <property type="entry name" value="ZINC_FINGER_C2H2_2"/>
    <property type="match status" value="4"/>
</dbReference>
<sequence length="463" mass="53120">MSHLLPTEIHEVLRSYRYVYMLRWGPSKLAHLTDRSNCRRYFSSVNNRTANIVMDVIKTEPEVDPLAVLPCDDAVKEETDLSPDFVIFILRFITPVSPAGIFPISVVLSHGFEHDFQLFVARQGAQQRSNSGPFILPLYASLGAEPRPEVKYIHVEPLWGPGRFRRPGDRLCSPGRIYRSDVLPLTYGCRSVINHKSPEAACCLGLLRLWWLECLCVLQEGSLLDLNIIKMKEECVDDSYNRTSEIKLEEIILPNNFSVVKCEAKEESCDVGTVEEDLMQKPFKCHDCGNFFWELEDLNIHACDHGDEKPLKCDSSEKCLSITSELSKHTGGKPFKCDVCGNSFSQYSNLTMHARVHTGEKPYKCNECEMCFSRSAYLKKHARVHTGEKAFRCDVCEKYFASSSILNTHARKHRGKKKKSDDEGRKYEREKIRRQRANMTEEELQKKGTMAKNIKKKENSRYD</sequence>
<evidence type="ECO:0000313" key="11">
    <source>
        <dbReference type="EMBL" id="KAJ4425658.1"/>
    </source>
</evidence>
<evidence type="ECO:0000259" key="10">
    <source>
        <dbReference type="PROSITE" id="PS50157"/>
    </source>
</evidence>
<dbReference type="PROSITE" id="PS00028">
    <property type="entry name" value="ZINC_FINGER_C2H2_1"/>
    <property type="match status" value="4"/>
</dbReference>
<dbReference type="InterPro" id="IPR050331">
    <property type="entry name" value="Zinc_finger"/>
</dbReference>
<keyword evidence="2" id="KW-0479">Metal-binding</keyword>
<evidence type="ECO:0000256" key="5">
    <source>
        <dbReference type="ARBA" id="ARBA00022833"/>
    </source>
</evidence>
<keyword evidence="7" id="KW-0539">Nucleus</keyword>
<dbReference type="InterPro" id="IPR013087">
    <property type="entry name" value="Znf_C2H2_type"/>
</dbReference>
<feature type="domain" description="C2H2-type" evidence="10">
    <location>
        <begin position="363"/>
        <end position="390"/>
    </location>
</feature>
<keyword evidence="4 8" id="KW-0863">Zinc-finger</keyword>
<comment type="subcellular location">
    <subcellularLocation>
        <location evidence="1">Nucleus</location>
    </subcellularLocation>
</comment>
<evidence type="ECO:0000256" key="1">
    <source>
        <dbReference type="ARBA" id="ARBA00004123"/>
    </source>
</evidence>
<accession>A0ABQ8RVG0</accession>
<dbReference type="SMART" id="SM00355">
    <property type="entry name" value="ZnF_C2H2"/>
    <property type="match status" value="4"/>
</dbReference>
<evidence type="ECO:0000256" key="7">
    <source>
        <dbReference type="ARBA" id="ARBA00023242"/>
    </source>
</evidence>
<dbReference type="EMBL" id="JAJSOF020000042">
    <property type="protein sequence ID" value="KAJ4425658.1"/>
    <property type="molecule type" value="Genomic_DNA"/>
</dbReference>
<evidence type="ECO:0000256" key="9">
    <source>
        <dbReference type="SAM" id="MobiDB-lite"/>
    </source>
</evidence>
<dbReference type="PANTHER" id="PTHR16515:SF49">
    <property type="entry name" value="GASTRULA ZINC FINGER PROTEIN XLCGF49.1-LIKE-RELATED"/>
    <property type="match status" value="1"/>
</dbReference>
<reference evidence="11 12" key="1">
    <citation type="journal article" date="2022" name="Allergy">
        <title>Genome assembly and annotation of Periplaneta americana reveal a comprehensive cockroach allergen profile.</title>
        <authorList>
            <person name="Wang L."/>
            <person name="Xiong Q."/>
            <person name="Saelim N."/>
            <person name="Wang L."/>
            <person name="Nong W."/>
            <person name="Wan A.T."/>
            <person name="Shi M."/>
            <person name="Liu X."/>
            <person name="Cao Q."/>
            <person name="Hui J.H.L."/>
            <person name="Sookrung N."/>
            <person name="Leung T.F."/>
            <person name="Tungtrongchitr A."/>
            <person name="Tsui S.K.W."/>
        </authorList>
    </citation>
    <scope>NUCLEOTIDE SEQUENCE [LARGE SCALE GENOMIC DNA]</scope>
    <source>
        <strain evidence="11">PWHHKU_190912</strain>
    </source>
</reference>
<dbReference type="Pfam" id="PF13912">
    <property type="entry name" value="zf-C2H2_6"/>
    <property type="match status" value="1"/>
</dbReference>
<feature type="domain" description="C2H2-type" evidence="10">
    <location>
        <begin position="335"/>
        <end position="362"/>
    </location>
</feature>
<proteinExistence type="predicted"/>
<keyword evidence="3" id="KW-0677">Repeat</keyword>
<gene>
    <name evidence="11" type="ORF">ANN_27854</name>
</gene>
<dbReference type="SUPFAM" id="SSF57667">
    <property type="entry name" value="beta-beta-alpha zinc fingers"/>
    <property type="match status" value="3"/>
</dbReference>
<keyword evidence="5" id="KW-0862">Zinc</keyword>
<organism evidence="11 12">
    <name type="scientific">Periplaneta americana</name>
    <name type="common">American cockroach</name>
    <name type="synonym">Blatta americana</name>
    <dbReference type="NCBI Taxonomy" id="6978"/>
    <lineage>
        <taxon>Eukaryota</taxon>
        <taxon>Metazoa</taxon>
        <taxon>Ecdysozoa</taxon>
        <taxon>Arthropoda</taxon>
        <taxon>Hexapoda</taxon>
        <taxon>Insecta</taxon>
        <taxon>Pterygota</taxon>
        <taxon>Neoptera</taxon>
        <taxon>Polyneoptera</taxon>
        <taxon>Dictyoptera</taxon>
        <taxon>Blattodea</taxon>
        <taxon>Blattoidea</taxon>
        <taxon>Blattidae</taxon>
        <taxon>Blattinae</taxon>
        <taxon>Periplaneta</taxon>
    </lineage>
</organism>
<keyword evidence="12" id="KW-1185">Reference proteome</keyword>